<reference evidence="1 2" key="1">
    <citation type="submission" date="2019-04" db="EMBL/GenBank/DDBJ databases">
        <title>Chromosome genome assembly for Takifugu flavidus.</title>
        <authorList>
            <person name="Xiao S."/>
        </authorList>
    </citation>
    <scope>NUCLEOTIDE SEQUENCE [LARGE SCALE GENOMIC DNA]</scope>
    <source>
        <strain evidence="1">HTHZ2018</strain>
        <tissue evidence="1">Muscle</tissue>
    </source>
</reference>
<organism evidence="1 2">
    <name type="scientific">Takifugu flavidus</name>
    <name type="common">sansaifugu</name>
    <dbReference type="NCBI Taxonomy" id="433684"/>
    <lineage>
        <taxon>Eukaryota</taxon>
        <taxon>Metazoa</taxon>
        <taxon>Chordata</taxon>
        <taxon>Craniata</taxon>
        <taxon>Vertebrata</taxon>
        <taxon>Euteleostomi</taxon>
        <taxon>Actinopterygii</taxon>
        <taxon>Neopterygii</taxon>
        <taxon>Teleostei</taxon>
        <taxon>Neoteleostei</taxon>
        <taxon>Acanthomorphata</taxon>
        <taxon>Eupercaria</taxon>
        <taxon>Tetraodontiformes</taxon>
        <taxon>Tetradontoidea</taxon>
        <taxon>Tetraodontidae</taxon>
        <taxon>Takifugu</taxon>
    </lineage>
</organism>
<keyword evidence="2" id="KW-1185">Reference proteome</keyword>
<evidence type="ECO:0008006" key="3">
    <source>
        <dbReference type="Google" id="ProtNLM"/>
    </source>
</evidence>
<comment type="caution">
    <text evidence="1">The sequence shown here is derived from an EMBL/GenBank/DDBJ whole genome shotgun (WGS) entry which is preliminary data.</text>
</comment>
<evidence type="ECO:0000313" key="1">
    <source>
        <dbReference type="EMBL" id="TWW56336.1"/>
    </source>
</evidence>
<proteinExistence type="predicted"/>
<dbReference type="AlphaFoldDB" id="A0A5C6MMF7"/>
<dbReference type="EMBL" id="RHFK02000021">
    <property type="protein sequence ID" value="TWW56336.1"/>
    <property type="molecule type" value="Genomic_DNA"/>
</dbReference>
<dbReference type="Proteomes" id="UP000324091">
    <property type="component" value="Chromosome 8"/>
</dbReference>
<gene>
    <name evidence="1" type="ORF">D4764_08G0003230</name>
</gene>
<protein>
    <recommendedName>
        <fullName evidence="3">HTH CENPB-type domain-containing protein</fullName>
    </recommendedName>
</protein>
<accession>A0A5C6MMF7</accession>
<evidence type="ECO:0000313" key="2">
    <source>
        <dbReference type="Proteomes" id="UP000324091"/>
    </source>
</evidence>
<sequence>MDIEHFQGGPSWCFRFMRRRHLSIRERTTVAQRLPADYPERAAIFPNPNQERAAIFPNQERAAIFRTSCRNKITAPCHITNMDEPVGGSDSDD</sequence>
<name>A0A5C6MMF7_9TELE</name>